<protein>
    <submittedName>
        <fullName evidence="1">Uncharacterized protein</fullName>
    </submittedName>
</protein>
<name>A0A4R1XJW5_ACICA</name>
<dbReference type="EMBL" id="SLVJ01000022">
    <property type="protein sequence ID" value="TCM63182.1"/>
    <property type="molecule type" value="Genomic_DNA"/>
</dbReference>
<dbReference type="Proteomes" id="UP000294963">
    <property type="component" value="Unassembled WGS sequence"/>
</dbReference>
<proteinExistence type="predicted"/>
<comment type="caution">
    <text evidence="1">The sequence shown here is derived from an EMBL/GenBank/DDBJ whole genome shotgun (WGS) entry which is preliminary data.</text>
</comment>
<dbReference type="AlphaFoldDB" id="A0A4R1XJW5"/>
<evidence type="ECO:0000313" key="1">
    <source>
        <dbReference type="EMBL" id="TCM63182.1"/>
    </source>
</evidence>
<sequence length="91" mass="10060">MAIIQFLIKSKNQNGYMAFDGCCYRIVGEGGVLIYPKDNNSKAITKSNGLTTPIEVKDGMRVSIEVFDLVNSTSQKPRFVSPFKGIRANLN</sequence>
<gene>
    <name evidence="1" type="ORF">EC844_1221</name>
</gene>
<accession>A0A4R1XJW5</accession>
<organism evidence="1 2">
    <name type="scientific">Acinetobacter calcoaceticus</name>
    <dbReference type="NCBI Taxonomy" id="471"/>
    <lineage>
        <taxon>Bacteria</taxon>
        <taxon>Pseudomonadati</taxon>
        <taxon>Pseudomonadota</taxon>
        <taxon>Gammaproteobacteria</taxon>
        <taxon>Moraxellales</taxon>
        <taxon>Moraxellaceae</taxon>
        <taxon>Acinetobacter</taxon>
        <taxon>Acinetobacter calcoaceticus/baumannii complex</taxon>
    </lineage>
</organism>
<evidence type="ECO:0000313" key="2">
    <source>
        <dbReference type="Proteomes" id="UP000294963"/>
    </source>
</evidence>
<keyword evidence="2" id="KW-1185">Reference proteome</keyword>
<reference evidence="1 2" key="1">
    <citation type="submission" date="2019-03" db="EMBL/GenBank/DDBJ databases">
        <title>Genomic analyses of the natural microbiome of Caenorhabditis elegans.</title>
        <authorList>
            <person name="Samuel B."/>
        </authorList>
    </citation>
    <scope>NUCLEOTIDE SEQUENCE [LARGE SCALE GENOMIC DNA]</scope>
    <source>
        <strain evidence="1 2">JUb89</strain>
    </source>
</reference>